<evidence type="ECO:0000256" key="7">
    <source>
        <dbReference type="ARBA" id="ARBA00023136"/>
    </source>
</evidence>
<feature type="transmembrane region" description="Helical" evidence="9">
    <location>
        <begin position="97"/>
        <end position="118"/>
    </location>
</feature>
<dbReference type="InterPro" id="IPR050297">
    <property type="entry name" value="LipidA_mod_glycosyltrf_83"/>
</dbReference>
<feature type="transmembrane region" description="Helical" evidence="9">
    <location>
        <begin position="30"/>
        <end position="48"/>
    </location>
</feature>
<feature type="transmembrane region" description="Helical" evidence="9">
    <location>
        <begin position="587"/>
        <end position="606"/>
    </location>
</feature>
<dbReference type="PANTHER" id="PTHR33908:SF11">
    <property type="entry name" value="MEMBRANE PROTEIN"/>
    <property type="match status" value="1"/>
</dbReference>
<accession>A0A6J6ENA0</accession>
<evidence type="ECO:0000256" key="8">
    <source>
        <dbReference type="SAM" id="MobiDB-lite"/>
    </source>
</evidence>
<feature type="transmembrane region" description="Helical" evidence="9">
    <location>
        <begin position="222"/>
        <end position="239"/>
    </location>
</feature>
<dbReference type="GO" id="GO:0008610">
    <property type="term" value="P:lipid biosynthetic process"/>
    <property type="evidence" value="ECO:0007669"/>
    <property type="project" value="UniProtKB-ARBA"/>
</dbReference>
<feature type="transmembrane region" description="Helical" evidence="9">
    <location>
        <begin position="423"/>
        <end position="445"/>
    </location>
</feature>
<evidence type="ECO:0000313" key="10">
    <source>
        <dbReference type="EMBL" id="CAB4576815.1"/>
    </source>
</evidence>
<proteinExistence type="predicted"/>
<organism evidence="10">
    <name type="scientific">freshwater metagenome</name>
    <dbReference type="NCBI Taxonomy" id="449393"/>
    <lineage>
        <taxon>unclassified sequences</taxon>
        <taxon>metagenomes</taxon>
        <taxon>ecological metagenomes</taxon>
    </lineage>
</organism>
<dbReference type="EMBL" id="CAEZTS010000049">
    <property type="protein sequence ID" value="CAB4576815.1"/>
    <property type="molecule type" value="Genomic_DNA"/>
</dbReference>
<protein>
    <submittedName>
        <fullName evidence="10">Unannotated protein</fullName>
    </submittedName>
</protein>
<evidence type="ECO:0000256" key="9">
    <source>
        <dbReference type="SAM" id="Phobius"/>
    </source>
</evidence>
<evidence type="ECO:0000256" key="6">
    <source>
        <dbReference type="ARBA" id="ARBA00022989"/>
    </source>
</evidence>
<reference evidence="10" key="1">
    <citation type="submission" date="2020-05" db="EMBL/GenBank/DDBJ databases">
        <authorList>
            <person name="Chiriac C."/>
            <person name="Salcher M."/>
            <person name="Ghai R."/>
            <person name="Kavagutti S V."/>
        </authorList>
    </citation>
    <scope>NUCLEOTIDE SEQUENCE</scope>
</reference>
<feature type="compositionally biased region" description="Polar residues" evidence="8">
    <location>
        <begin position="1"/>
        <end position="11"/>
    </location>
</feature>
<keyword evidence="2" id="KW-1003">Cell membrane</keyword>
<keyword evidence="7 9" id="KW-0472">Membrane</keyword>
<keyword evidence="6 9" id="KW-1133">Transmembrane helix</keyword>
<dbReference type="GO" id="GO:0005886">
    <property type="term" value="C:plasma membrane"/>
    <property type="evidence" value="ECO:0007669"/>
    <property type="project" value="UniProtKB-SubCell"/>
</dbReference>
<evidence type="ECO:0000256" key="2">
    <source>
        <dbReference type="ARBA" id="ARBA00022475"/>
    </source>
</evidence>
<comment type="subcellular location">
    <subcellularLocation>
        <location evidence="1">Cell membrane</location>
        <topology evidence="1">Multi-pass membrane protein</topology>
    </subcellularLocation>
</comment>
<evidence type="ECO:0000256" key="5">
    <source>
        <dbReference type="ARBA" id="ARBA00022692"/>
    </source>
</evidence>
<feature type="transmembrane region" description="Helical" evidence="9">
    <location>
        <begin position="753"/>
        <end position="772"/>
    </location>
</feature>
<feature type="region of interest" description="Disordered" evidence="8">
    <location>
        <begin position="1"/>
        <end position="20"/>
    </location>
</feature>
<feature type="transmembrane region" description="Helical" evidence="9">
    <location>
        <begin position="618"/>
        <end position="650"/>
    </location>
</feature>
<feature type="transmembrane region" description="Helical" evidence="9">
    <location>
        <begin position="391"/>
        <end position="411"/>
    </location>
</feature>
<dbReference type="PANTHER" id="PTHR33908">
    <property type="entry name" value="MANNOSYLTRANSFERASE YKCB-RELATED"/>
    <property type="match status" value="1"/>
</dbReference>
<keyword evidence="4" id="KW-0808">Transferase</keyword>
<feature type="transmembrane region" description="Helical" evidence="9">
    <location>
        <begin position="150"/>
        <end position="170"/>
    </location>
</feature>
<feature type="transmembrane region" description="Helical" evidence="9">
    <location>
        <begin position="359"/>
        <end position="384"/>
    </location>
</feature>
<sequence>MTISDETPTDTSDADAPSVPSERAIDRSTFVWSFAVLLFVLRVVGPNWRGGLPSFFPDSASFLKVARIGPFSPEFWFTERPVGMPLAYWLAGFDVRWLAVGQSLAYAMTAAFVCDTLLRLTRSRAVGWIASALVGSIVVQPRFALWCIEALSESLGMSASMLSLALWLRVARNPTRRRTRAATLATIAWLLVRDSHGLPVLVIASVMVVVGWRCADKPLRRTILRCASALFVAFAYVAVSQGTSERNQYPLMNNVGLRILPDASMTASFADKGMPVSPTLLDRTGRNTWDDGEVFLRAPELAEFREWVRGSGQFDQLTSLVTDTGFWLGVMNDALPSALGYDFGDYDRFDVGERLPSRFAWFSGIDSPAGLWWFVALALAGVVLIHKRSRLLALILGTGLVASLVELYASIATDAVEVQRHTIGPMLRINLLCVVSVLLAIDGLVRRASVERTPTRDSWLPVSAPAAVILGTIGWFAVENRSQDYDPQYARTIVERAARFGGTYYENGIHNKGPIETLLYDLARLPTSYDTYWFAIAFFALVISVVLGVAARTTARTFGGTPTAMALAATVTTIHFFMSSSDYAGVVYSRNITTALLALVFVVGLWDGAWTDERRARSAWIGSFVVLGLAVQTLLTTLFAAVAVAGLLLVLRRNSSRTGRPWLVAAVAFGGALASAPFWYALRGRFDEFWSGWWTYASFMSDGTGRGYMEQLGLGWNTMVDYYRERPESLLVVVAFVVVGFVRRTTSSPMQRTVTIVFVAWFAGGWIELILGQRYSSHYFSVIAVPTALMLASLIATLSPVLTIVGRWCAEPRRNDDRRASHAPVMLAAALLLVAQGSSLFWDGATRAGRFRSFSAESERRESGLDGQGRTVRAILDLVSDDGDAVLAWTMYPWTYLNNERVPATRLSWKSFMLGEIYLGRTSEEYVLPRTWDWFAADMKESDPAAYLRPKETTLDESTPFADYVNDEFAPAYDGTTIELRVRESIWSRLTAPNESDVTAPMPFVDETGCFRWQGTVKDLDSTEPFGFTFEDADGSAETVHLSINGERGWSSSDNVEFASGPRTSSEADLTLVVGPRSALLIENGSVLAAVRLDGTVRTSVFAPEDVGVVDARRSALTGIPGCVNS</sequence>
<evidence type="ECO:0000256" key="4">
    <source>
        <dbReference type="ARBA" id="ARBA00022679"/>
    </source>
</evidence>
<gene>
    <name evidence="10" type="ORF">UFOPK1722_00729</name>
</gene>
<feature type="transmembrane region" description="Helical" evidence="9">
    <location>
        <begin position="778"/>
        <end position="802"/>
    </location>
</feature>
<feature type="transmembrane region" description="Helical" evidence="9">
    <location>
        <begin position="662"/>
        <end position="682"/>
    </location>
</feature>
<dbReference type="GO" id="GO:0016763">
    <property type="term" value="F:pentosyltransferase activity"/>
    <property type="evidence" value="ECO:0007669"/>
    <property type="project" value="TreeGrafter"/>
</dbReference>
<keyword evidence="5 9" id="KW-0812">Transmembrane</keyword>
<evidence type="ECO:0000256" key="1">
    <source>
        <dbReference type="ARBA" id="ARBA00004651"/>
    </source>
</evidence>
<keyword evidence="3" id="KW-0328">Glycosyltransferase</keyword>
<feature type="transmembrane region" description="Helical" evidence="9">
    <location>
        <begin position="125"/>
        <end position="144"/>
    </location>
</feature>
<name>A0A6J6ENA0_9ZZZZ</name>
<feature type="transmembrane region" description="Helical" evidence="9">
    <location>
        <begin position="532"/>
        <end position="551"/>
    </location>
</feature>
<dbReference type="AlphaFoldDB" id="A0A6J6ENA0"/>
<feature type="transmembrane region" description="Helical" evidence="9">
    <location>
        <begin position="457"/>
        <end position="478"/>
    </location>
</feature>
<feature type="transmembrane region" description="Helical" evidence="9">
    <location>
        <begin position="823"/>
        <end position="842"/>
    </location>
</feature>
<evidence type="ECO:0000256" key="3">
    <source>
        <dbReference type="ARBA" id="ARBA00022676"/>
    </source>
</evidence>